<organism evidence="1 2">
    <name type="scientific">Tetrapisispora phaffii (strain ATCC 24235 / CBS 4417 / NBRC 1672 / NRRL Y-8282 / UCD 70-5)</name>
    <name type="common">Yeast</name>
    <name type="synonym">Fabospora phaffii</name>
    <dbReference type="NCBI Taxonomy" id="1071381"/>
    <lineage>
        <taxon>Eukaryota</taxon>
        <taxon>Fungi</taxon>
        <taxon>Dikarya</taxon>
        <taxon>Ascomycota</taxon>
        <taxon>Saccharomycotina</taxon>
        <taxon>Saccharomycetes</taxon>
        <taxon>Saccharomycetales</taxon>
        <taxon>Saccharomycetaceae</taxon>
        <taxon>Tetrapisispora</taxon>
    </lineage>
</organism>
<dbReference type="Proteomes" id="UP000005666">
    <property type="component" value="Chromosome 12"/>
</dbReference>
<keyword evidence="2" id="KW-1185">Reference proteome</keyword>
<dbReference type="GO" id="GO:0000736">
    <property type="term" value="P:double-strand break repair via single-strand annealing, removal of nonhomologous ends"/>
    <property type="evidence" value="ECO:0007669"/>
    <property type="project" value="EnsemblFungi"/>
</dbReference>
<dbReference type="EMBL" id="HE612867">
    <property type="protein sequence ID" value="CCE65395.1"/>
    <property type="molecule type" value="Genomic_DNA"/>
</dbReference>
<gene>
    <name evidence="1" type="primary">TPHA0L00390</name>
    <name evidence="1" type="ordered locus">TPHA_0L00390</name>
</gene>
<dbReference type="AlphaFoldDB" id="G8BZR7"/>
<proteinExistence type="predicted"/>
<dbReference type="GeneID" id="11531766"/>
<dbReference type="GO" id="GO:0070337">
    <property type="term" value="F:3'-flap-structured DNA binding"/>
    <property type="evidence" value="ECO:0007669"/>
    <property type="project" value="EnsemblFungi"/>
</dbReference>
<dbReference type="GO" id="GO:0000405">
    <property type="term" value="F:bubble DNA binding"/>
    <property type="evidence" value="ECO:0007669"/>
    <property type="project" value="EnsemblFungi"/>
</dbReference>
<dbReference type="eggNOG" id="ENOG502S0N2">
    <property type="taxonomic scope" value="Eukaryota"/>
</dbReference>
<dbReference type="STRING" id="1071381.G8BZR7"/>
<dbReference type="KEGG" id="tpf:TPHA_0L00390"/>
<dbReference type="OMA" id="HKWELDI"/>
<dbReference type="HOGENOM" id="CLU_091781_0_0_1"/>
<dbReference type="Pfam" id="PF11561">
    <property type="entry name" value="Saw1"/>
    <property type="match status" value="1"/>
</dbReference>
<reference evidence="1 2" key="1">
    <citation type="journal article" date="2011" name="Proc. Natl. Acad. Sci. U.S.A.">
        <title>Evolutionary erosion of yeast sex chromosomes by mating-type switching accidents.</title>
        <authorList>
            <person name="Gordon J.L."/>
            <person name="Armisen D."/>
            <person name="Proux-Wera E."/>
            <person name="Oheigeartaigh S.S."/>
            <person name="Byrne K.P."/>
            <person name="Wolfe K.H."/>
        </authorList>
    </citation>
    <scope>NUCLEOTIDE SEQUENCE [LARGE SCALE GENOMIC DNA]</scope>
    <source>
        <strain evidence="2">ATCC 24235 / CBS 4417 / NBRC 1672 / NRRL Y-8282 / UCD 70-5</strain>
    </source>
</reference>
<name>G8BZR7_TETPH</name>
<dbReference type="OrthoDB" id="4034365at2759"/>
<protein>
    <submittedName>
        <fullName evidence="1">Uncharacterized protein</fullName>
    </submittedName>
</protein>
<accession>G8BZR7</accession>
<dbReference type="RefSeq" id="XP_003687829.1">
    <property type="nucleotide sequence ID" value="XM_003687781.1"/>
</dbReference>
<dbReference type="GO" id="GO:0070338">
    <property type="term" value="F:5'-flap-structured DNA binding"/>
    <property type="evidence" value="ECO:0007669"/>
    <property type="project" value="EnsemblFungi"/>
</dbReference>
<dbReference type="InterPro" id="IPR021624">
    <property type="entry name" value="Saw1"/>
</dbReference>
<sequence length="266" mass="30865">MPCTIATLTVANNVLLPLRIHVNRKQLLQNIANSSSDEKDPIFEAPLLANNSIIQLKAPLTRIYLSNKDLTDLCNEIKYDLLFIVYDLTSKEVMDHDLRIGKVISFQNDIVEKHYMKDGEMVNDMIKNCHIESIVRISKFKLKISYKHNWELSIFIKSLKQLTEIRNYLLFKNFPTHFDEISTEHMVNTGMVSVKNNKRILLTTVQEQAPENPVILLEGSDNESGFIHEHITEDTKPTINYKYQPSITLPECIEIHVLKRPRRHRA</sequence>
<dbReference type="GO" id="GO:0000403">
    <property type="term" value="F:Y-form DNA binding"/>
    <property type="evidence" value="ECO:0007669"/>
    <property type="project" value="EnsemblFungi"/>
</dbReference>
<evidence type="ECO:0000313" key="2">
    <source>
        <dbReference type="Proteomes" id="UP000005666"/>
    </source>
</evidence>
<evidence type="ECO:0000313" key="1">
    <source>
        <dbReference type="EMBL" id="CCE65395.1"/>
    </source>
</evidence>
<dbReference type="GO" id="GO:1905348">
    <property type="term" value="C:endonuclease complex"/>
    <property type="evidence" value="ECO:0007669"/>
    <property type="project" value="EnsemblFungi"/>
</dbReference>